<accession>A0A0H3L3D8</accession>
<dbReference type="Proteomes" id="UP000006690">
    <property type="component" value="Chromosome"/>
</dbReference>
<evidence type="ECO:0000313" key="2">
    <source>
        <dbReference type="EMBL" id="BAK13759.1"/>
    </source>
</evidence>
<organism evidence="2 3">
    <name type="scientific">Pantoea ananatis (strain AJ13355)</name>
    <dbReference type="NCBI Taxonomy" id="932677"/>
    <lineage>
        <taxon>Bacteria</taxon>
        <taxon>Pseudomonadati</taxon>
        <taxon>Pseudomonadota</taxon>
        <taxon>Gammaproteobacteria</taxon>
        <taxon>Enterobacterales</taxon>
        <taxon>Erwiniaceae</taxon>
        <taxon>Pantoea</taxon>
    </lineage>
</organism>
<dbReference type="eggNOG" id="ENOG5032ZQD">
    <property type="taxonomic scope" value="Bacteria"/>
</dbReference>
<dbReference type="PATRIC" id="fig|553.3.peg.3791"/>
<gene>
    <name evidence="2" type="ordered locus">PAJ_3680</name>
</gene>
<keyword evidence="1" id="KW-1133">Transmembrane helix</keyword>
<evidence type="ECO:0000313" key="3">
    <source>
        <dbReference type="Proteomes" id="UP000006690"/>
    </source>
</evidence>
<reference evidence="3" key="1">
    <citation type="journal article" date="2012" name="Appl. Microbiol. Biotechnol.">
        <title>The complete genome sequence of Pantoea ananatis AJ13355, an organism with great biotechnological potential.</title>
        <authorList>
            <person name="Hara Y."/>
            <person name="Kadotani N."/>
            <person name="Izui H."/>
            <person name="Katashkina J.I."/>
            <person name="Kuvaeva T.M."/>
            <person name="Andreeva I.G."/>
            <person name="Golubeva L.I."/>
            <person name="Malko D.B."/>
            <person name="Makeev V.J."/>
            <person name="Mashko S.V."/>
            <person name="Kozlov Y.I."/>
        </authorList>
    </citation>
    <scope>NUCLEOTIDE SEQUENCE [LARGE SCALE GENOMIC DNA]</scope>
    <source>
        <strain evidence="3">AJ13355</strain>
    </source>
</reference>
<dbReference type="RefSeq" id="WP_014595217.1">
    <property type="nucleotide sequence ID" value="NC_017531.2"/>
</dbReference>
<dbReference type="HOGENOM" id="CLU_126004_1_0_6"/>
<sequence>MHSFLSLILPLALIILLIKYFFLPMFKRDDFFAAKGELKKISIDKPLLNRLGMNTEDYYFDADFLYQKRKEDILNKIALGQIIQVRSTGTKIGNRCVWQVRYLTGVSRTEKTVSILNNYSLFNQDFAGFLSAVRAANPEAEVEKMTIWRI</sequence>
<dbReference type="EMBL" id="AP012032">
    <property type="protein sequence ID" value="BAK13759.1"/>
    <property type="molecule type" value="Genomic_DNA"/>
</dbReference>
<proteinExistence type="predicted"/>
<keyword evidence="1" id="KW-0812">Transmembrane</keyword>
<name>A0A0H3L3D8_PANAA</name>
<protein>
    <submittedName>
        <fullName evidence="2">Uncharacterized protein</fullName>
    </submittedName>
</protein>
<keyword evidence="1" id="KW-0472">Membrane</keyword>
<feature type="transmembrane region" description="Helical" evidence="1">
    <location>
        <begin position="6"/>
        <end position="26"/>
    </location>
</feature>
<dbReference type="KEGG" id="paj:PAJ_3680"/>
<dbReference type="AlphaFoldDB" id="A0A0H3L3D8"/>
<evidence type="ECO:0000256" key="1">
    <source>
        <dbReference type="SAM" id="Phobius"/>
    </source>
</evidence>